<feature type="binding site" evidence="6">
    <location>
        <position position="337"/>
    </location>
    <ligand>
        <name>Mn(2+)</name>
        <dbReference type="ChEBI" id="CHEBI:29035"/>
        <label>2</label>
    </ligand>
</feature>
<feature type="binding site" evidence="6">
    <location>
        <position position="11"/>
    </location>
    <ligand>
        <name>Mn(2+)</name>
        <dbReference type="ChEBI" id="CHEBI:29035"/>
        <label>1</label>
    </ligand>
</feature>
<keyword evidence="2 6" id="KW-0963">Cytoplasm</keyword>
<dbReference type="GO" id="GO:0030145">
    <property type="term" value="F:manganese ion binding"/>
    <property type="evidence" value="ECO:0007669"/>
    <property type="project" value="UniProtKB-UniRule"/>
</dbReference>
<evidence type="ECO:0000313" key="10">
    <source>
        <dbReference type="Proteomes" id="UP000199701"/>
    </source>
</evidence>
<dbReference type="UniPathway" id="UPA00087">
    <property type="reaction ID" value="UER00173"/>
</dbReference>
<keyword evidence="10" id="KW-1185">Reference proteome</keyword>
<dbReference type="Proteomes" id="UP000199701">
    <property type="component" value="Unassembled WGS sequence"/>
</dbReference>
<proteinExistence type="inferred from homology"/>
<keyword evidence="4 6" id="KW-0464">Manganese</keyword>
<dbReference type="InterPro" id="IPR006124">
    <property type="entry name" value="Metalloenzyme"/>
</dbReference>
<comment type="cofactor">
    <cofactor evidence="6">
        <name>Mn(2+)</name>
        <dbReference type="ChEBI" id="CHEBI:29035"/>
    </cofactor>
    <text evidence="6">Binds 2 manganese ions.</text>
</comment>
<dbReference type="GO" id="GO:0006015">
    <property type="term" value="P:5-phosphoribose 1-diphosphate biosynthetic process"/>
    <property type="evidence" value="ECO:0007669"/>
    <property type="project" value="UniProtKB-UniPathway"/>
</dbReference>
<dbReference type="GO" id="GO:0006018">
    <property type="term" value="P:2-deoxyribose 1-phosphate catabolic process"/>
    <property type="evidence" value="ECO:0007669"/>
    <property type="project" value="UniProtKB-UniRule"/>
</dbReference>
<dbReference type="GO" id="GO:0043094">
    <property type="term" value="P:metabolic compound salvage"/>
    <property type="evidence" value="ECO:0007669"/>
    <property type="project" value="UniProtKB-UniRule"/>
</dbReference>
<dbReference type="InterPro" id="IPR017850">
    <property type="entry name" value="Alkaline_phosphatase_core_sf"/>
</dbReference>
<dbReference type="FunFam" id="3.30.70.1250:FF:000001">
    <property type="entry name" value="Phosphopentomutase"/>
    <property type="match status" value="1"/>
</dbReference>
<dbReference type="Gene3D" id="3.30.70.1250">
    <property type="entry name" value="Phosphopentomutase"/>
    <property type="match status" value="1"/>
</dbReference>
<dbReference type="GO" id="GO:0005829">
    <property type="term" value="C:cytosol"/>
    <property type="evidence" value="ECO:0007669"/>
    <property type="project" value="TreeGrafter"/>
</dbReference>
<dbReference type="InterPro" id="IPR024052">
    <property type="entry name" value="Phosphopentomutase_DeoB_cap_sf"/>
</dbReference>
<feature type="binding site" evidence="6">
    <location>
        <position position="326"/>
    </location>
    <ligand>
        <name>Mn(2+)</name>
        <dbReference type="ChEBI" id="CHEBI:29035"/>
        <label>1</label>
    </ligand>
</feature>
<dbReference type="SUPFAM" id="SSF53649">
    <property type="entry name" value="Alkaline phosphatase-like"/>
    <property type="match status" value="1"/>
</dbReference>
<dbReference type="PANTHER" id="PTHR21110">
    <property type="entry name" value="PHOSPHOPENTOMUTASE"/>
    <property type="match status" value="1"/>
</dbReference>
<evidence type="ECO:0000256" key="1">
    <source>
        <dbReference type="ARBA" id="ARBA00010373"/>
    </source>
</evidence>
<evidence type="ECO:0000256" key="7">
    <source>
        <dbReference type="NCBIfam" id="TIGR01696"/>
    </source>
</evidence>
<dbReference type="HAMAP" id="MF_00740">
    <property type="entry name" value="Phosphopentomut"/>
    <property type="match status" value="1"/>
</dbReference>
<dbReference type="Gene3D" id="3.40.720.10">
    <property type="entry name" value="Alkaline Phosphatase, subunit A"/>
    <property type="match status" value="1"/>
</dbReference>
<comment type="subcellular location">
    <subcellularLocation>
        <location evidence="6">Cytoplasm</location>
    </subcellularLocation>
</comment>
<dbReference type="GO" id="GO:0000287">
    <property type="term" value="F:magnesium ion binding"/>
    <property type="evidence" value="ECO:0007669"/>
    <property type="project" value="UniProtKB-UniRule"/>
</dbReference>
<accession>A0A1I0Q1S5</accession>
<organism evidence="9 10">
    <name type="scientific">[Clostridium] fimetarium</name>
    <dbReference type="NCBI Taxonomy" id="99656"/>
    <lineage>
        <taxon>Bacteria</taxon>
        <taxon>Bacillati</taxon>
        <taxon>Bacillota</taxon>
        <taxon>Clostridia</taxon>
        <taxon>Lachnospirales</taxon>
        <taxon>Lachnospiraceae</taxon>
    </lineage>
</organism>
<feature type="domain" description="Metalloenzyme" evidence="8">
    <location>
        <begin position="3"/>
        <end position="377"/>
    </location>
</feature>
<protein>
    <recommendedName>
        <fullName evidence="6 7">Phosphopentomutase</fullName>
        <ecNumber evidence="6 7">5.4.2.7</ecNumber>
    </recommendedName>
    <alternativeName>
        <fullName evidence="6">Phosphodeoxyribomutase</fullName>
    </alternativeName>
</protein>
<evidence type="ECO:0000256" key="2">
    <source>
        <dbReference type="ARBA" id="ARBA00022490"/>
    </source>
</evidence>
<reference evidence="9 10" key="1">
    <citation type="submission" date="2016-10" db="EMBL/GenBank/DDBJ databases">
        <authorList>
            <person name="de Groot N.N."/>
        </authorList>
    </citation>
    <scope>NUCLEOTIDE SEQUENCE [LARGE SCALE GENOMIC DNA]</scope>
    <source>
        <strain evidence="9 10">DSM 9179</strain>
    </source>
</reference>
<name>A0A1I0Q1S5_9FIRM</name>
<feature type="binding site" evidence="6">
    <location>
        <position position="289"/>
    </location>
    <ligand>
        <name>Mn(2+)</name>
        <dbReference type="ChEBI" id="CHEBI:29035"/>
        <label>2</label>
    </ligand>
</feature>
<comment type="function">
    <text evidence="6">Isomerase that catalyzes the conversion of deoxy-ribose 1-phosphate (dRib-1-P) and ribose 1-phosphate (Rib-1-P) to deoxy-ribose 5-phosphate (dRib-5-P) and ribose 5-phosphate (Rib-5-P), respectively.</text>
</comment>
<dbReference type="Pfam" id="PF01676">
    <property type="entry name" value="Metalloenzyme"/>
    <property type="match status" value="1"/>
</dbReference>
<dbReference type="SUPFAM" id="SSF143856">
    <property type="entry name" value="DeoB insert domain-like"/>
    <property type="match status" value="1"/>
</dbReference>
<dbReference type="OrthoDB" id="9769930at2"/>
<dbReference type="PIRSF" id="PIRSF001491">
    <property type="entry name" value="Ppentomutase"/>
    <property type="match status" value="1"/>
</dbReference>
<comment type="pathway">
    <text evidence="6">Carbohydrate degradation; 2-deoxy-D-ribose 1-phosphate degradation; D-glyceraldehyde 3-phosphate and acetaldehyde from 2-deoxy-alpha-D-ribose 1-phosphate: step 1/2.</text>
</comment>
<dbReference type="InterPro" id="IPR010045">
    <property type="entry name" value="DeoB"/>
</dbReference>
<comment type="similarity">
    <text evidence="1 6">Belongs to the phosphopentomutase family.</text>
</comment>
<evidence type="ECO:0000313" key="9">
    <source>
        <dbReference type="EMBL" id="SEW20739.1"/>
    </source>
</evidence>
<dbReference type="STRING" id="99656.SAMN05421659_106220"/>
<dbReference type="NCBIfam" id="TIGR01696">
    <property type="entry name" value="deoB"/>
    <property type="match status" value="1"/>
</dbReference>
<keyword evidence="3 6" id="KW-0479">Metal-binding</keyword>
<evidence type="ECO:0000256" key="6">
    <source>
        <dbReference type="HAMAP-Rule" id="MF_00740"/>
    </source>
</evidence>
<comment type="catalytic activity">
    <reaction evidence="6">
        <text>alpha-D-ribose 1-phosphate = D-ribose 5-phosphate</text>
        <dbReference type="Rhea" id="RHEA:18793"/>
        <dbReference type="ChEBI" id="CHEBI:57720"/>
        <dbReference type="ChEBI" id="CHEBI:78346"/>
        <dbReference type="EC" id="5.4.2.7"/>
    </reaction>
</comment>
<sequence>MIKRVIWIVLDSVGMGELPDADKFGDVGSDTIGNTSIAVGGLKVPNMVRIGLGNIDGIHNVDYCNDPIGCFGRLAEISNGKDTTVGHWEMTGIYSANAFPTYPNGFSKDILDKFIELTGVKGILGNCTASGTDIIKKLGDEHVKTGFPIIYTSADSVFQIAAHESVFPIEEQYKICRIAREILQGENAVARVIARPFIGANGAYERTSNRRDFSLKPPFDNVLNRLKDNGYDVIGIGKIEDIFAKEGITKAIHTADNQQGIDVTIDYINQSNKGLIFTNLVEFDSKWGHRNDFAGYANGLKEFDERLPDIMNSMREDDILVITADHGCDPTTPSTDHSREYVPLLIYGANINKNINLGTGKTFANIGQTVADIFNLEPLSVGISLLNRIQ</sequence>
<feature type="binding site" evidence="6">
    <location>
        <position position="325"/>
    </location>
    <ligand>
        <name>Mn(2+)</name>
        <dbReference type="ChEBI" id="CHEBI:29035"/>
        <label>1</label>
    </ligand>
</feature>
<dbReference type="CDD" id="cd16009">
    <property type="entry name" value="PPM"/>
    <property type="match status" value="1"/>
</dbReference>
<comment type="catalytic activity">
    <reaction evidence="6">
        <text>2-deoxy-alpha-D-ribose 1-phosphate = 2-deoxy-D-ribose 5-phosphate</text>
        <dbReference type="Rhea" id="RHEA:27658"/>
        <dbReference type="ChEBI" id="CHEBI:57259"/>
        <dbReference type="ChEBI" id="CHEBI:62877"/>
        <dbReference type="EC" id="5.4.2.7"/>
    </reaction>
</comment>
<dbReference type="EMBL" id="FOJI01000006">
    <property type="protein sequence ID" value="SEW20739.1"/>
    <property type="molecule type" value="Genomic_DNA"/>
</dbReference>
<gene>
    <name evidence="6" type="primary">deoB</name>
    <name evidence="9" type="ORF">SAMN05421659_106220</name>
</gene>
<dbReference type="GO" id="GO:0008973">
    <property type="term" value="F:phosphopentomutase activity"/>
    <property type="evidence" value="ECO:0007669"/>
    <property type="project" value="UniProtKB-UniRule"/>
</dbReference>
<evidence type="ECO:0000256" key="3">
    <source>
        <dbReference type="ARBA" id="ARBA00022723"/>
    </source>
</evidence>
<evidence type="ECO:0000256" key="5">
    <source>
        <dbReference type="ARBA" id="ARBA00023235"/>
    </source>
</evidence>
<evidence type="ECO:0000259" key="8">
    <source>
        <dbReference type="Pfam" id="PF01676"/>
    </source>
</evidence>
<keyword evidence="5 6" id="KW-0413">Isomerase</keyword>
<dbReference type="PANTHER" id="PTHR21110:SF0">
    <property type="entry name" value="PHOSPHOPENTOMUTASE"/>
    <property type="match status" value="1"/>
</dbReference>
<dbReference type="GO" id="GO:0009117">
    <property type="term" value="P:nucleotide metabolic process"/>
    <property type="evidence" value="ECO:0007669"/>
    <property type="project" value="UniProtKB-UniRule"/>
</dbReference>
<evidence type="ECO:0000256" key="4">
    <source>
        <dbReference type="ARBA" id="ARBA00023211"/>
    </source>
</evidence>
<dbReference type="AlphaFoldDB" id="A0A1I0Q1S5"/>
<dbReference type="NCBIfam" id="NF003766">
    <property type="entry name" value="PRK05362.1"/>
    <property type="match status" value="1"/>
</dbReference>
<dbReference type="RefSeq" id="WP_092453448.1">
    <property type="nucleotide sequence ID" value="NZ_FOJI01000006.1"/>
</dbReference>
<feature type="binding site" evidence="6">
    <location>
        <position position="284"/>
    </location>
    <ligand>
        <name>Mn(2+)</name>
        <dbReference type="ChEBI" id="CHEBI:29035"/>
        <label>2</label>
    </ligand>
</feature>
<dbReference type="EC" id="5.4.2.7" evidence="6 7"/>